<evidence type="ECO:0000256" key="11">
    <source>
        <dbReference type="ARBA" id="ARBA00038053"/>
    </source>
</evidence>
<dbReference type="EMBL" id="QFCR01000001">
    <property type="protein sequence ID" value="TNK91211.1"/>
    <property type="molecule type" value="Genomic_DNA"/>
</dbReference>
<keyword evidence="2" id="KW-0328">Glycosyltransferase</keyword>
<dbReference type="GO" id="GO:0032153">
    <property type="term" value="C:cell division site"/>
    <property type="evidence" value="ECO:0007669"/>
    <property type="project" value="TreeGrafter"/>
</dbReference>
<keyword evidence="4 17" id="KW-0812">Transmembrane</keyword>
<comment type="subcellular location">
    <subcellularLocation>
        <location evidence="1">Membrane</location>
        <topology evidence="1">Multi-pass membrane protein</topology>
    </subcellularLocation>
</comment>
<name>A0A5C4TLY2_FRUSA</name>
<evidence type="ECO:0000256" key="10">
    <source>
        <dbReference type="ARBA" id="ARBA00033270"/>
    </source>
</evidence>
<evidence type="ECO:0000256" key="13">
    <source>
        <dbReference type="ARBA" id="ARBA00041418"/>
    </source>
</evidence>
<feature type="transmembrane region" description="Helical" evidence="17">
    <location>
        <begin position="162"/>
        <end position="178"/>
    </location>
</feature>
<evidence type="ECO:0000313" key="19">
    <source>
        <dbReference type="Proteomes" id="UP000313312"/>
    </source>
</evidence>
<feature type="transmembrane region" description="Helical" evidence="17">
    <location>
        <begin position="113"/>
        <end position="142"/>
    </location>
</feature>
<dbReference type="GO" id="GO:0009252">
    <property type="term" value="P:peptidoglycan biosynthetic process"/>
    <property type="evidence" value="ECO:0007669"/>
    <property type="project" value="UniProtKB-KW"/>
</dbReference>
<evidence type="ECO:0000256" key="6">
    <source>
        <dbReference type="ARBA" id="ARBA00022984"/>
    </source>
</evidence>
<evidence type="ECO:0000256" key="5">
    <source>
        <dbReference type="ARBA" id="ARBA00022960"/>
    </source>
</evidence>
<feature type="transmembrane region" description="Helical" evidence="17">
    <location>
        <begin position="16"/>
        <end position="37"/>
    </location>
</feature>
<evidence type="ECO:0000256" key="14">
    <source>
        <dbReference type="ARBA" id="ARBA00044770"/>
    </source>
</evidence>
<keyword evidence="5" id="KW-0133">Cell shape</keyword>
<dbReference type="PANTHER" id="PTHR30474:SF2">
    <property type="entry name" value="PEPTIDOGLYCAN GLYCOSYLTRANSFERASE FTSW-RELATED"/>
    <property type="match status" value="1"/>
</dbReference>
<feature type="transmembrane region" description="Helical" evidence="17">
    <location>
        <begin position="57"/>
        <end position="76"/>
    </location>
</feature>
<evidence type="ECO:0000256" key="8">
    <source>
        <dbReference type="ARBA" id="ARBA00023136"/>
    </source>
</evidence>
<proteinExistence type="inferred from homology"/>
<comment type="similarity">
    <text evidence="11">Belongs to the SEDS family. FtsW subfamily.</text>
</comment>
<evidence type="ECO:0000256" key="15">
    <source>
        <dbReference type="ARBA" id="ARBA00049902"/>
    </source>
</evidence>
<dbReference type="EC" id="2.4.99.28" evidence="14"/>
<organism evidence="18 19">
    <name type="scientific">Fructilactobacillus sanfranciscensis</name>
    <name type="common">Lactobacillus sanfranciscensis</name>
    <dbReference type="NCBI Taxonomy" id="1625"/>
    <lineage>
        <taxon>Bacteria</taxon>
        <taxon>Bacillati</taxon>
        <taxon>Bacillota</taxon>
        <taxon>Bacilli</taxon>
        <taxon>Lactobacillales</taxon>
        <taxon>Lactobacillaceae</taxon>
        <taxon>Fructilactobacillus</taxon>
    </lineage>
</organism>
<gene>
    <name evidence="18" type="ORF">DID87_00575</name>
</gene>
<feature type="transmembrane region" description="Helical" evidence="17">
    <location>
        <begin position="335"/>
        <end position="358"/>
    </location>
</feature>
<feature type="transmembrane region" description="Helical" evidence="17">
    <location>
        <begin position="209"/>
        <end position="227"/>
    </location>
</feature>
<protein>
    <recommendedName>
        <fullName evidence="12">Probable peptidoglycan glycosyltransferase FtsW</fullName>
        <ecNumber evidence="14">2.4.99.28</ecNumber>
    </recommendedName>
    <alternativeName>
        <fullName evidence="13">Cell division protein FtsW</fullName>
    </alternativeName>
    <alternativeName>
        <fullName evidence="10">Cell wall polymerase</fullName>
    </alternativeName>
    <alternativeName>
        <fullName evidence="9">Peptidoglycan polymerase</fullName>
    </alternativeName>
</protein>
<comment type="caution">
    <text evidence="18">The sequence shown here is derived from an EMBL/GenBank/DDBJ whole genome shotgun (WGS) entry which is preliminary data.</text>
</comment>
<evidence type="ECO:0000256" key="16">
    <source>
        <dbReference type="ARBA" id="ARBA00049966"/>
    </source>
</evidence>
<evidence type="ECO:0000256" key="2">
    <source>
        <dbReference type="ARBA" id="ARBA00022676"/>
    </source>
</evidence>
<dbReference type="GO" id="GO:0015648">
    <property type="term" value="F:lipid-linked peptidoglycan transporter activity"/>
    <property type="evidence" value="ECO:0007669"/>
    <property type="project" value="TreeGrafter"/>
</dbReference>
<dbReference type="GO" id="GO:0005886">
    <property type="term" value="C:plasma membrane"/>
    <property type="evidence" value="ECO:0007669"/>
    <property type="project" value="TreeGrafter"/>
</dbReference>
<dbReference type="Proteomes" id="UP000313312">
    <property type="component" value="Unassembled WGS sequence"/>
</dbReference>
<dbReference type="Pfam" id="PF01098">
    <property type="entry name" value="FTSW_RODA_SPOVE"/>
    <property type="match status" value="1"/>
</dbReference>
<feature type="transmembrane region" description="Helical" evidence="17">
    <location>
        <begin position="88"/>
        <end position="107"/>
    </location>
</feature>
<evidence type="ECO:0000256" key="3">
    <source>
        <dbReference type="ARBA" id="ARBA00022679"/>
    </source>
</evidence>
<sequence length="399" mass="44503">MNSLGIVMKNKSKIDWYLMIPYIFLCLFGIVMVYSASAGIGLSFGQGEAKTLAEKQTFYFIIGLGIIFCVNKFFFNKFFFKLILSHRFVIYFFGILMVALLYVKLLGKTINGAAGWISVGFFSLQPAEFCKFFFIIFFAFILRKRQTTIDMDGLGKSFKENWQPLAIPGVILFLIAVQPDMGGAIINFTIVFVMLLAATRSWKTLRACTIIIILLVPVFYFGIEFLAKHGQNIHNYQLQRIVAFYNPFLHAQTSGDQLINSFYAVSNGGLFGRGLGNSIQKMGYLPEANTDFILSIISEEFGLVGILFVLGLLYLMIVRMIKIGQRTNNLQYSSICYGTAAYLTIQTLFNAGGAIALVPLTGVALPFISYGGSSMLTLSSCFALVLKISSIEKQSRTQK</sequence>
<keyword evidence="8 17" id="KW-0472">Membrane</keyword>
<evidence type="ECO:0000256" key="4">
    <source>
        <dbReference type="ARBA" id="ARBA00022692"/>
    </source>
</evidence>
<evidence type="ECO:0000256" key="17">
    <source>
        <dbReference type="SAM" id="Phobius"/>
    </source>
</evidence>
<keyword evidence="3" id="KW-0808">Transferase</keyword>
<dbReference type="AlphaFoldDB" id="A0A5C4TLY2"/>
<evidence type="ECO:0000256" key="1">
    <source>
        <dbReference type="ARBA" id="ARBA00004141"/>
    </source>
</evidence>
<evidence type="ECO:0000256" key="12">
    <source>
        <dbReference type="ARBA" id="ARBA00041185"/>
    </source>
</evidence>
<evidence type="ECO:0000313" key="18">
    <source>
        <dbReference type="EMBL" id="TNK91211.1"/>
    </source>
</evidence>
<keyword evidence="7 17" id="KW-1133">Transmembrane helix</keyword>
<comment type="function">
    <text evidence="16">Peptidoglycan polymerase that is essential for cell division.</text>
</comment>
<reference evidence="18 19" key="1">
    <citation type="submission" date="2018-05" db="EMBL/GenBank/DDBJ databases">
        <title>Lactobacillus sanfranciscensis Ah4 draft denome sequence.</title>
        <authorList>
            <person name="Zhang G."/>
        </authorList>
    </citation>
    <scope>NUCLEOTIDE SEQUENCE [LARGE SCALE GENOMIC DNA]</scope>
    <source>
        <strain evidence="18 19">Ah4</strain>
    </source>
</reference>
<feature type="transmembrane region" description="Helical" evidence="17">
    <location>
        <begin position="184"/>
        <end position="202"/>
    </location>
</feature>
<dbReference type="GO" id="GO:0051301">
    <property type="term" value="P:cell division"/>
    <property type="evidence" value="ECO:0007669"/>
    <property type="project" value="InterPro"/>
</dbReference>
<keyword evidence="6" id="KW-0573">Peptidoglycan synthesis</keyword>
<evidence type="ECO:0000256" key="9">
    <source>
        <dbReference type="ARBA" id="ARBA00032370"/>
    </source>
</evidence>
<comment type="catalytic activity">
    <reaction evidence="15">
        <text>[GlcNAc-(1-&gt;4)-Mur2Ac(oyl-L-Ala-gamma-D-Glu-L-Lys-D-Ala-D-Ala)](n)-di-trans,octa-cis-undecaprenyl diphosphate + beta-D-GlcNAc-(1-&gt;4)-Mur2Ac(oyl-L-Ala-gamma-D-Glu-L-Lys-D-Ala-D-Ala)-di-trans,octa-cis-undecaprenyl diphosphate = [GlcNAc-(1-&gt;4)-Mur2Ac(oyl-L-Ala-gamma-D-Glu-L-Lys-D-Ala-D-Ala)](n+1)-di-trans,octa-cis-undecaprenyl diphosphate + di-trans,octa-cis-undecaprenyl diphosphate + H(+)</text>
        <dbReference type="Rhea" id="RHEA:23708"/>
        <dbReference type="Rhea" id="RHEA-COMP:9602"/>
        <dbReference type="Rhea" id="RHEA-COMP:9603"/>
        <dbReference type="ChEBI" id="CHEBI:15378"/>
        <dbReference type="ChEBI" id="CHEBI:58405"/>
        <dbReference type="ChEBI" id="CHEBI:60033"/>
        <dbReference type="ChEBI" id="CHEBI:78435"/>
        <dbReference type="EC" id="2.4.99.28"/>
    </reaction>
</comment>
<dbReference type="InterPro" id="IPR001182">
    <property type="entry name" value="FtsW/RodA"/>
</dbReference>
<dbReference type="PANTHER" id="PTHR30474">
    <property type="entry name" value="CELL CYCLE PROTEIN"/>
    <property type="match status" value="1"/>
</dbReference>
<dbReference type="GO" id="GO:0008360">
    <property type="term" value="P:regulation of cell shape"/>
    <property type="evidence" value="ECO:0007669"/>
    <property type="project" value="UniProtKB-KW"/>
</dbReference>
<feature type="transmembrane region" description="Helical" evidence="17">
    <location>
        <begin position="292"/>
        <end position="315"/>
    </location>
</feature>
<evidence type="ECO:0000256" key="7">
    <source>
        <dbReference type="ARBA" id="ARBA00022989"/>
    </source>
</evidence>
<feature type="transmembrane region" description="Helical" evidence="17">
    <location>
        <begin position="364"/>
        <end position="386"/>
    </location>
</feature>
<accession>A0A5C4TLY2</accession>
<dbReference type="GO" id="GO:0008955">
    <property type="term" value="F:peptidoglycan glycosyltransferase activity"/>
    <property type="evidence" value="ECO:0007669"/>
    <property type="project" value="UniProtKB-EC"/>
</dbReference>